<evidence type="ECO:0000256" key="1">
    <source>
        <dbReference type="SAM" id="Coils"/>
    </source>
</evidence>
<name>A0A381P932_9ZZZZ</name>
<dbReference type="AlphaFoldDB" id="A0A381P932"/>
<organism evidence="3">
    <name type="scientific">marine metagenome</name>
    <dbReference type="NCBI Taxonomy" id="408172"/>
    <lineage>
        <taxon>unclassified sequences</taxon>
        <taxon>metagenomes</taxon>
        <taxon>ecological metagenomes</taxon>
    </lineage>
</organism>
<dbReference type="InterPro" id="IPR056003">
    <property type="entry name" value="CT398_CC_hairpin"/>
</dbReference>
<dbReference type="EMBL" id="UINC01000847">
    <property type="protein sequence ID" value="SUZ62103.1"/>
    <property type="molecule type" value="Genomic_DNA"/>
</dbReference>
<proteinExistence type="predicted"/>
<dbReference type="Pfam" id="PF24481">
    <property type="entry name" value="CT398_CC"/>
    <property type="match status" value="1"/>
</dbReference>
<feature type="coiled-coil region" evidence="1">
    <location>
        <begin position="93"/>
        <end position="120"/>
    </location>
</feature>
<evidence type="ECO:0000259" key="2">
    <source>
        <dbReference type="Pfam" id="PF24481"/>
    </source>
</evidence>
<reference evidence="3" key="1">
    <citation type="submission" date="2018-05" db="EMBL/GenBank/DDBJ databases">
        <authorList>
            <person name="Lanie J.A."/>
            <person name="Ng W.-L."/>
            <person name="Kazmierczak K.M."/>
            <person name="Andrzejewski T.M."/>
            <person name="Davidsen T.M."/>
            <person name="Wayne K.J."/>
            <person name="Tettelin H."/>
            <person name="Glass J.I."/>
            <person name="Rusch D."/>
            <person name="Podicherti R."/>
            <person name="Tsui H.-C.T."/>
            <person name="Winkler M.E."/>
        </authorList>
    </citation>
    <scope>NUCLEOTIDE SEQUENCE</scope>
</reference>
<keyword evidence="1" id="KW-0175">Coiled coil</keyword>
<dbReference type="Gene3D" id="1.10.287.1490">
    <property type="match status" value="1"/>
</dbReference>
<accession>A0A381P932</accession>
<gene>
    <name evidence="3" type="ORF">METZ01_LOCUS14957</name>
</gene>
<sequence length="237" mass="25447">MSGMEALFALQDEDVLRGQLEHRRARLPEGDALVAVRAARTATTAEVEGLQVQRLDQARRQHRLEGDVAAIEVRLGELDQRLYGSAITSPKEATALQNEIEGLRRRQDDLEGEVLEIMEALEPVESRLDELAAAGLAGDAEIEGARAALTDAEAFIDGELAESATRREAAVGSLPAEVLARYERNLPSFGSSTVVRFSGADCSGCPYSMPAVEADRVKGLATGTLADCSECGRLVVR</sequence>
<protein>
    <recommendedName>
        <fullName evidence="2">CT398-like coiled coil hairpin domain-containing protein</fullName>
    </recommendedName>
</protein>
<evidence type="ECO:0000313" key="3">
    <source>
        <dbReference type="EMBL" id="SUZ62103.1"/>
    </source>
</evidence>
<feature type="domain" description="CT398-like coiled coil hairpin" evidence="2">
    <location>
        <begin position="10"/>
        <end position="185"/>
    </location>
</feature>